<feature type="compositionally biased region" description="Basic and acidic residues" evidence="3">
    <location>
        <begin position="220"/>
        <end position="235"/>
    </location>
</feature>
<feature type="compositionally biased region" description="Low complexity" evidence="3">
    <location>
        <begin position="674"/>
        <end position="692"/>
    </location>
</feature>
<proteinExistence type="predicted"/>
<sequence>MDRQRQVLPHNQGAERDAGLIDPLRPLGVKDDLVLPARRRALWSRRWLGKPSTDSTCGEVTCRVFGSNLRGQPCFLACEARGLIHCNLSAVVPQRDDRMTSDKKPPPSLSLAVWFSLVLVASSGSLLSGAHNNDIIAGPHTLHSGSLFWELQSYPLEFEGKSNYAVDLKTKEEKDAELDRRIEALRKKNEALVKRYQEIEEDKKKAEKEGIAVTTARKPRPQEPEAERRKTEKENFTVTVDLSKPAGEKRVVNNWKPGTPRGRKTSEDDDNRGPGPGDSHSPPRRTGSGRMGRGGQRGGGEGGGGGRQERREWESRTHREGEPESGGQGRRGGRRGRGRGGGGEGGRGGGGGGGGGGEGGTPGGVDRKSKEWEERRRQNIEKMNEEMERIAEYERGQRSDGDKPIRNFLDDPRRSGPVPDSDRKEGSRRHVRNWGGLDFDNVKTGGEMEREWTSRRPGPKGSMDMTMSMTGRERAEYLRWKKEREQIDEERLARHRNATGQWRREWDAQKTDGMFKDESHVAAEGVAPEAGGRRARRRADPRGGASDDSKRPPKAPTFGDFLSQGRTQGSRGERGRGRGRGQKQNYSMHDDRWEEDKEEEEEKKKREERPKKKEEKQTPPTPQKAEEKNDGEAGEDDEDEWEDASDEEEDEDAAQKRSGSEWVAGGGGKKDSGNSKGSSPASPQARSRPASAGNPKEQRTPRPKVHIPSPAAAQEPTEGAKPLSPFDPLEGHQPVSDWGEEMEMVSPRCIMGNESPLKPLSAESSPPKKSEAEEGLRDAGEPTEMERAEPTAAPPSAPLVESTPQTVTVSEPEPEPEAVIPESHPNLSSDSTPSVVTEDQDAPVQPQEDRPDSPSDLPEAEQNPPDPPAEVDHAGAPGETDGAPKAAEAAPASEQTSSD</sequence>
<feature type="compositionally biased region" description="Acidic residues" evidence="3">
    <location>
        <begin position="632"/>
        <end position="652"/>
    </location>
</feature>
<dbReference type="InterPro" id="IPR029336">
    <property type="entry name" value="DUF4594"/>
</dbReference>
<feature type="compositionally biased region" description="Basic and acidic residues" evidence="3">
    <location>
        <begin position="201"/>
        <end position="210"/>
    </location>
</feature>
<dbReference type="Proteomes" id="UP000646548">
    <property type="component" value="Unassembled WGS sequence"/>
</dbReference>
<feature type="compositionally biased region" description="Basic and acidic residues" evidence="3">
    <location>
        <begin position="538"/>
        <end position="551"/>
    </location>
</feature>
<feature type="compositionally biased region" description="Basic and acidic residues" evidence="3">
    <location>
        <begin position="307"/>
        <end position="322"/>
    </location>
</feature>
<feature type="compositionally biased region" description="Basic and acidic residues" evidence="3">
    <location>
        <begin position="602"/>
        <end position="617"/>
    </location>
</feature>
<feature type="region of interest" description="Disordered" evidence="3">
    <location>
        <begin position="490"/>
        <end position="899"/>
    </location>
</feature>
<feature type="compositionally biased region" description="Basic and acidic residues" evidence="3">
    <location>
        <begin position="502"/>
        <end position="521"/>
    </location>
</feature>
<feature type="compositionally biased region" description="Low complexity" evidence="3">
    <location>
        <begin position="883"/>
        <end position="892"/>
    </location>
</feature>
<evidence type="ECO:0000313" key="5">
    <source>
        <dbReference type="Proteomes" id="UP000646548"/>
    </source>
</evidence>
<feature type="compositionally biased region" description="Polar residues" evidence="3">
    <location>
        <begin position="825"/>
        <end position="837"/>
    </location>
</feature>
<feature type="compositionally biased region" description="Gly residues" evidence="3">
    <location>
        <begin position="289"/>
        <end position="306"/>
    </location>
</feature>
<dbReference type="Pfam" id="PF15266">
    <property type="entry name" value="DUF4594"/>
    <property type="match status" value="1"/>
</dbReference>
<accession>A0A834F208</accession>
<feature type="region of interest" description="Disordered" evidence="3">
    <location>
        <begin position="201"/>
        <end position="470"/>
    </location>
</feature>
<organism evidence="4 5">
    <name type="scientific">Oryzias melastigma</name>
    <name type="common">Marine medaka</name>
    <dbReference type="NCBI Taxonomy" id="30732"/>
    <lineage>
        <taxon>Eukaryota</taxon>
        <taxon>Metazoa</taxon>
        <taxon>Chordata</taxon>
        <taxon>Craniata</taxon>
        <taxon>Vertebrata</taxon>
        <taxon>Euteleostomi</taxon>
        <taxon>Actinopterygii</taxon>
        <taxon>Neopterygii</taxon>
        <taxon>Teleostei</taxon>
        <taxon>Neoteleostei</taxon>
        <taxon>Acanthomorphata</taxon>
        <taxon>Ovalentaria</taxon>
        <taxon>Atherinomorphae</taxon>
        <taxon>Beloniformes</taxon>
        <taxon>Adrianichthyidae</taxon>
        <taxon>Oryziinae</taxon>
        <taxon>Oryzias</taxon>
    </lineage>
</organism>
<gene>
    <name evidence="4" type="ORF">FQA47_024262</name>
</gene>
<evidence type="ECO:0000313" key="4">
    <source>
        <dbReference type="EMBL" id="KAF6718199.1"/>
    </source>
</evidence>
<dbReference type="EMBL" id="WKFB01000771">
    <property type="protein sequence ID" value="KAF6718199.1"/>
    <property type="molecule type" value="Genomic_DNA"/>
</dbReference>
<protein>
    <submittedName>
        <fullName evidence="4">Coiled-coil domain-containing protein 9</fullName>
    </submittedName>
</protein>
<dbReference type="AlphaFoldDB" id="A0A834F208"/>
<evidence type="ECO:0000256" key="2">
    <source>
        <dbReference type="ARBA" id="ARBA00023054"/>
    </source>
</evidence>
<feature type="compositionally biased region" description="Low complexity" evidence="3">
    <location>
        <begin position="803"/>
        <end position="822"/>
    </location>
</feature>
<feature type="compositionally biased region" description="Basic and acidic residues" evidence="3">
    <location>
        <begin position="365"/>
        <end position="425"/>
    </location>
</feature>
<dbReference type="PANTHER" id="PTHR15635">
    <property type="entry name" value="COILED-COIL DOMAIN CONTAINING PROTEIN 9"/>
    <property type="match status" value="1"/>
</dbReference>
<keyword evidence="2" id="KW-0175">Coiled coil</keyword>
<reference evidence="4" key="1">
    <citation type="journal article" name="BMC Genomics">
        <title>Long-read sequencing and de novo genome assembly of marine medaka (Oryzias melastigma).</title>
        <authorList>
            <person name="Liang P."/>
            <person name="Saqib H.S.A."/>
            <person name="Ni X."/>
            <person name="Shen Y."/>
        </authorList>
    </citation>
    <scope>NUCLEOTIDE SEQUENCE</scope>
    <source>
        <strain evidence="4">Bigg-433</strain>
    </source>
</reference>
<keyword evidence="1" id="KW-0597">Phosphoprotein</keyword>
<evidence type="ECO:0000256" key="3">
    <source>
        <dbReference type="SAM" id="MobiDB-lite"/>
    </source>
</evidence>
<feature type="compositionally biased region" description="Basic and acidic residues" evidence="3">
    <location>
        <begin position="766"/>
        <end position="789"/>
    </location>
</feature>
<dbReference type="PANTHER" id="PTHR15635:SF11">
    <property type="entry name" value="COILED-COIL DOMAIN-CONTAINING PROTEIN 9"/>
    <property type="match status" value="1"/>
</dbReference>
<name>A0A834F208_ORYME</name>
<feature type="compositionally biased region" description="Gly residues" evidence="3">
    <location>
        <begin position="339"/>
        <end position="363"/>
    </location>
</feature>
<feature type="compositionally biased region" description="Low complexity" evidence="3">
    <location>
        <begin position="754"/>
        <end position="765"/>
    </location>
</feature>
<comment type="caution">
    <text evidence="4">The sequence shown here is derived from an EMBL/GenBank/DDBJ whole genome shotgun (WGS) entry which is preliminary data.</text>
</comment>
<evidence type="ECO:0000256" key="1">
    <source>
        <dbReference type="ARBA" id="ARBA00022553"/>
    </source>
</evidence>